<accession>A0ABU9YLU6</accession>
<proteinExistence type="predicted"/>
<evidence type="ECO:0000313" key="1">
    <source>
        <dbReference type="EMBL" id="MEN2989772.1"/>
    </source>
</evidence>
<organism evidence="1 2">
    <name type="scientific">Tistrella arctica</name>
    <dbReference type="NCBI Taxonomy" id="3133430"/>
    <lineage>
        <taxon>Bacteria</taxon>
        <taxon>Pseudomonadati</taxon>
        <taxon>Pseudomonadota</taxon>
        <taxon>Alphaproteobacteria</taxon>
        <taxon>Geminicoccales</taxon>
        <taxon>Geminicoccaceae</taxon>
        <taxon>Tistrella</taxon>
    </lineage>
</organism>
<dbReference type="RefSeq" id="WP_345937733.1">
    <property type="nucleotide sequence ID" value="NZ_JBBKTW010000005.1"/>
</dbReference>
<gene>
    <name evidence="1" type="ORF">WG926_15755</name>
</gene>
<reference evidence="1 2" key="1">
    <citation type="submission" date="2024-03" db="EMBL/GenBank/DDBJ databases">
        <title>High-quality draft genome sequencing of Tistrella sp. BH-R2-4.</title>
        <authorList>
            <person name="Dong C."/>
        </authorList>
    </citation>
    <scope>NUCLEOTIDE SEQUENCE [LARGE SCALE GENOMIC DNA]</scope>
    <source>
        <strain evidence="1 2">BH-R2-4</strain>
    </source>
</reference>
<dbReference type="EMBL" id="JBBKTW010000005">
    <property type="protein sequence ID" value="MEN2989772.1"/>
    <property type="molecule type" value="Genomic_DNA"/>
</dbReference>
<evidence type="ECO:0000313" key="2">
    <source>
        <dbReference type="Proteomes" id="UP001413721"/>
    </source>
</evidence>
<sequence length="400" mass="43496">MSQTGSSYVPDLVRGGVIADGGYGKGMPIMRAWGLKLAERMVALFADRMAMGRPILVNRPGMLVEGDRYRAEVDTFGGFDFLYELNWAGHDVVARPDGAVANLAMAVRSRAGGGPATVLSCFQGFREIRGWTPPLFRDRLIWPFVQFNDLVPAAEAGAETAALLDRMIGFFDTLALPVRIIDMGPWKNYARRLYNVVGHLGDGSPTTLAMIFIVGDAYRHHAGVPEGLEAFDAGLTEKVLSMVLMRHRDQDGLCLPSALAPIQIAVEGDPTALPDWLRPGLDTLRVATPAGRGNGPWRRLWRQGVPLHLRAGRRGLRLRERCGGWSDLTPSVDLHDRLAAHDATLAARAVASDLGRATPPFLDHGSDAGRGRTVPVAGVSRLMPAAARTQAFVMPDQQFY</sequence>
<keyword evidence="2" id="KW-1185">Reference proteome</keyword>
<protein>
    <submittedName>
        <fullName evidence="1">Uncharacterized protein</fullName>
    </submittedName>
</protein>
<name>A0ABU9YLU6_9PROT</name>
<comment type="caution">
    <text evidence="1">The sequence shown here is derived from an EMBL/GenBank/DDBJ whole genome shotgun (WGS) entry which is preliminary data.</text>
</comment>
<dbReference type="Proteomes" id="UP001413721">
    <property type="component" value="Unassembled WGS sequence"/>
</dbReference>